<evidence type="ECO:0000256" key="2">
    <source>
        <dbReference type="ARBA" id="ARBA00012254"/>
    </source>
</evidence>
<comment type="caution">
    <text evidence="6">The sequence shown here is derived from an EMBL/GenBank/DDBJ whole genome shotgun (WGS) entry which is preliminary data.</text>
</comment>
<dbReference type="EMBL" id="JAABFR010000142">
    <property type="protein sequence ID" value="MBD4334863.1"/>
    <property type="molecule type" value="Genomic_DNA"/>
</dbReference>
<feature type="domain" description="Formyl transferase N-terminal" evidence="5">
    <location>
        <begin position="1"/>
        <end position="50"/>
    </location>
</feature>
<dbReference type="AlphaFoldDB" id="A0A8I0GY55"/>
<dbReference type="EC" id="2.1.2.2" evidence="2"/>
<evidence type="ECO:0000313" key="6">
    <source>
        <dbReference type="EMBL" id="MBD4334863.1"/>
    </source>
</evidence>
<keyword evidence="3 6" id="KW-0808">Transferase</keyword>
<keyword evidence="4" id="KW-0658">Purine biosynthesis</keyword>
<dbReference type="InterPro" id="IPR002376">
    <property type="entry name" value="Formyl_transf_N"/>
</dbReference>
<evidence type="ECO:0000256" key="4">
    <source>
        <dbReference type="ARBA" id="ARBA00022755"/>
    </source>
</evidence>
<reference evidence="6" key="1">
    <citation type="submission" date="2020-01" db="EMBL/GenBank/DDBJ databases">
        <authorList>
            <person name="Richard D."/>
        </authorList>
    </citation>
    <scope>NUCLEOTIDE SEQUENCE</scope>
    <source>
        <strain evidence="6">JP541</strain>
    </source>
</reference>
<sequence length="69" mass="7782">KVTGATVHFVNEIPDGGEILLQKAVEIAPDDTPETLQRRVMEQAEWQLLPLAAERICAEIVREKEQKND</sequence>
<dbReference type="GO" id="GO:0006189">
    <property type="term" value="P:'de novo' IMP biosynthetic process"/>
    <property type="evidence" value="ECO:0007669"/>
    <property type="project" value="TreeGrafter"/>
</dbReference>
<evidence type="ECO:0000256" key="1">
    <source>
        <dbReference type="ARBA" id="ARBA00005054"/>
    </source>
</evidence>
<dbReference type="SUPFAM" id="SSF53328">
    <property type="entry name" value="Formyltransferase"/>
    <property type="match status" value="1"/>
</dbReference>
<gene>
    <name evidence="6" type="ORF">GUH15_01975</name>
</gene>
<accession>A0A8I0GY55</accession>
<dbReference type="InterPro" id="IPR036477">
    <property type="entry name" value="Formyl_transf_N_sf"/>
</dbReference>
<dbReference type="GO" id="GO:0004644">
    <property type="term" value="F:phosphoribosylglycinamide formyltransferase activity"/>
    <property type="evidence" value="ECO:0007669"/>
    <property type="project" value="UniProtKB-EC"/>
</dbReference>
<dbReference type="Gene3D" id="3.40.50.170">
    <property type="entry name" value="Formyl transferase, N-terminal domain"/>
    <property type="match status" value="1"/>
</dbReference>
<evidence type="ECO:0000256" key="3">
    <source>
        <dbReference type="ARBA" id="ARBA00022679"/>
    </source>
</evidence>
<dbReference type="Proteomes" id="UP000653002">
    <property type="component" value="Unassembled WGS sequence"/>
</dbReference>
<dbReference type="PANTHER" id="PTHR43369">
    <property type="entry name" value="PHOSPHORIBOSYLGLYCINAMIDE FORMYLTRANSFERASE"/>
    <property type="match status" value="1"/>
</dbReference>
<protein>
    <recommendedName>
        <fullName evidence="2">phosphoribosylglycinamide formyltransferase 1</fullName>
        <ecNumber evidence="2">2.1.2.2</ecNumber>
    </recommendedName>
</protein>
<dbReference type="PANTHER" id="PTHR43369:SF2">
    <property type="entry name" value="PHOSPHORIBOSYLGLYCINAMIDE FORMYLTRANSFERASE"/>
    <property type="match status" value="1"/>
</dbReference>
<proteinExistence type="predicted"/>
<evidence type="ECO:0000259" key="5">
    <source>
        <dbReference type="Pfam" id="PF00551"/>
    </source>
</evidence>
<name>A0A8I0GY55_XANCI</name>
<dbReference type="GO" id="GO:0005737">
    <property type="term" value="C:cytoplasm"/>
    <property type="evidence" value="ECO:0007669"/>
    <property type="project" value="TreeGrafter"/>
</dbReference>
<organism evidence="6 7">
    <name type="scientific">Xanthomonas citri pv. citri</name>
    <dbReference type="NCBI Taxonomy" id="611301"/>
    <lineage>
        <taxon>Bacteria</taxon>
        <taxon>Pseudomonadati</taxon>
        <taxon>Pseudomonadota</taxon>
        <taxon>Gammaproteobacteria</taxon>
        <taxon>Lysobacterales</taxon>
        <taxon>Lysobacteraceae</taxon>
        <taxon>Xanthomonas</taxon>
    </lineage>
</organism>
<dbReference type="Pfam" id="PF00551">
    <property type="entry name" value="Formyl_trans_N"/>
    <property type="match status" value="1"/>
</dbReference>
<feature type="non-terminal residue" evidence="6">
    <location>
        <position position="1"/>
    </location>
</feature>
<evidence type="ECO:0000313" key="7">
    <source>
        <dbReference type="Proteomes" id="UP000653002"/>
    </source>
</evidence>
<comment type="pathway">
    <text evidence="1">Purine metabolism; IMP biosynthesis via de novo pathway; N(2)-formyl-N(1)-(5-phospho-D-ribosyl)glycinamide from N(1)-(5-phospho-D-ribosyl)glycinamide (10-formyl THF route): step 1/1.</text>
</comment>